<dbReference type="PROSITE" id="PS50097">
    <property type="entry name" value="BTB"/>
    <property type="match status" value="1"/>
</dbReference>
<dbReference type="PANTHER" id="PTHR45632">
    <property type="entry name" value="LD33804P"/>
    <property type="match status" value="1"/>
</dbReference>
<dbReference type="Proteomes" id="UP000789342">
    <property type="component" value="Unassembled WGS sequence"/>
</dbReference>
<evidence type="ECO:0000313" key="5">
    <source>
        <dbReference type="Proteomes" id="UP000789342"/>
    </source>
</evidence>
<sequence length="714" mass="85115">MYDFNASASQGVLDSGQFRTVNYSSAFDREMAICIRDESLSADRNSPYHGLFNDIYPIHLKPHIAKSNVFTHRMTYNTRLDAYYENDVSDRMYLENWDRGAYDHRNIVYVQSFRTKRHVLFVLRDLSDTSRINHYINYYVNDQVHMLTDSAATIEWDIAPLGNDTSPKWERIKIPRERFNDNYDPKLIGTWVSLSYVLKGNTGFMLRVSEIDWKNTLIFPQALQDDETFPMDVYLELSPEPKSRHSIIGKNIVYNPQPQINMDGLFNEKYVCSVVPHGTKPMVFSHRMRYNTRTNSYYENECTDKKFLKKWDRGTLRHENITYQPELEIYNRKVYLARDPNNASLPANISWRFNYRPGSYVISSLTLKLEHSYWCESGKIEWSIRPLPARNNPRPEWKTLHFELQDGMNLRRTFKYSDQRIDATEYVKNQYGFTLKVQMSGGMSNRMWKETQLFRQDLDKTGSLDGEDEETFGMDVQVELIPDIACGPTVEETEIREIVKLEELMWNEYTIEKEKMENSAGFKSLARNDKTDFNIIFEEPRHFICFGVHRKVLVSFSEYFTILFRTGMRESQYGYMKWPHDSFMTLKRIIKYMYTGEIDDINTLDEWMELLERASYLFIQRLVQLSEESIRVYVNVRNIEEIQQRAESHGAWQLLNFCEKHEIKEEEDDDDWVVVNIEKKTKEKTRVRIRRKFHKLIRFFYELKLDKKFVRDKV</sequence>
<dbReference type="EMBL" id="CAJVPV010004820">
    <property type="protein sequence ID" value="CAG8579649.1"/>
    <property type="molecule type" value="Genomic_DNA"/>
</dbReference>
<dbReference type="PANTHER" id="PTHR45632:SF3">
    <property type="entry name" value="KELCH-LIKE PROTEIN 32"/>
    <property type="match status" value="1"/>
</dbReference>
<reference evidence="4" key="1">
    <citation type="submission" date="2021-06" db="EMBL/GenBank/DDBJ databases">
        <authorList>
            <person name="Kallberg Y."/>
            <person name="Tangrot J."/>
            <person name="Rosling A."/>
        </authorList>
    </citation>
    <scope>NUCLEOTIDE SEQUENCE</scope>
    <source>
        <strain evidence="4">CL551</strain>
    </source>
</reference>
<keyword evidence="5" id="KW-1185">Reference proteome</keyword>
<dbReference type="CDD" id="cd18186">
    <property type="entry name" value="BTB_POZ_ZBTB_KLHL-like"/>
    <property type="match status" value="1"/>
</dbReference>
<keyword evidence="1" id="KW-0880">Kelch repeat</keyword>
<dbReference type="Gene3D" id="2.60.120.1020">
    <property type="entry name" value="Peptide N glycanase, PAW domain"/>
    <property type="match status" value="2"/>
</dbReference>
<dbReference type="OrthoDB" id="194443at2759"/>
<dbReference type="Pfam" id="PF00651">
    <property type="entry name" value="BTB"/>
    <property type="match status" value="1"/>
</dbReference>
<dbReference type="InterPro" id="IPR011333">
    <property type="entry name" value="SKP1/BTB/POZ_sf"/>
</dbReference>
<dbReference type="InterPro" id="IPR008979">
    <property type="entry name" value="Galactose-bd-like_sf"/>
</dbReference>
<dbReference type="SUPFAM" id="SSF54695">
    <property type="entry name" value="POZ domain"/>
    <property type="match status" value="1"/>
</dbReference>
<dbReference type="InterPro" id="IPR000210">
    <property type="entry name" value="BTB/POZ_dom"/>
</dbReference>
<evidence type="ECO:0000313" key="4">
    <source>
        <dbReference type="EMBL" id="CAG8579649.1"/>
    </source>
</evidence>
<dbReference type="Pfam" id="PF04721">
    <property type="entry name" value="PAW"/>
    <property type="match status" value="1"/>
</dbReference>
<dbReference type="AlphaFoldDB" id="A0A9N9BVH2"/>
<evidence type="ECO:0000256" key="1">
    <source>
        <dbReference type="ARBA" id="ARBA00022441"/>
    </source>
</evidence>
<keyword evidence="2" id="KW-0677">Repeat</keyword>
<dbReference type="InterPro" id="IPR038680">
    <property type="entry name" value="PAW_sf"/>
</dbReference>
<comment type="caution">
    <text evidence="4">The sequence shown here is derived from an EMBL/GenBank/DDBJ whole genome shotgun (WGS) entry which is preliminary data.</text>
</comment>
<dbReference type="Gene3D" id="3.30.710.10">
    <property type="entry name" value="Potassium Channel Kv1.1, Chain A"/>
    <property type="match status" value="1"/>
</dbReference>
<gene>
    <name evidence="4" type="ORF">AMORRO_LOCUS6848</name>
</gene>
<accession>A0A9N9BVH2</accession>
<dbReference type="GO" id="GO:0006516">
    <property type="term" value="P:glycoprotein catabolic process"/>
    <property type="evidence" value="ECO:0007669"/>
    <property type="project" value="InterPro"/>
</dbReference>
<protein>
    <submittedName>
        <fullName evidence="4">14165_t:CDS:1</fullName>
    </submittedName>
</protein>
<dbReference type="InterPro" id="IPR006588">
    <property type="entry name" value="Peptide_N_glycanase_PAW_dom"/>
</dbReference>
<evidence type="ECO:0000256" key="2">
    <source>
        <dbReference type="ARBA" id="ARBA00022737"/>
    </source>
</evidence>
<organism evidence="4 5">
    <name type="scientific">Acaulospora morrowiae</name>
    <dbReference type="NCBI Taxonomy" id="94023"/>
    <lineage>
        <taxon>Eukaryota</taxon>
        <taxon>Fungi</taxon>
        <taxon>Fungi incertae sedis</taxon>
        <taxon>Mucoromycota</taxon>
        <taxon>Glomeromycotina</taxon>
        <taxon>Glomeromycetes</taxon>
        <taxon>Diversisporales</taxon>
        <taxon>Acaulosporaceae</taxon>
        <taxon>Acaulospora</taxon>
    </lineage>
</organism>
<evidence type="ECO:0000259" key="3">
    <source>
        <dbReference type="PROSITE" id="PS50097"/>
    </source>
</evidence>
<name>A0A9N9BVH2_9GLOM</name>
<proteinExistence type="predicted"/>
<dbReference type="GO" id="GO:0005737">
    <property type="term" value="C:cytoplasm"/>
    <property type="evidence" value="ECO:0007669"/>
    <property type="project" value="InterPro"/>
</dbReference>
<dbReference type="SUPFAM" id="SSF49785">
    <property type="entry name" value="Galactose-binding domain-like"/>
    <property type="match status" value="1"/>
</dbReference>
<feature type="domain" description="BTB" evidence="3">
    <location>
        <begin position="531"/>
        <end position="602"/>
    </location>
</feature>